<feature type="transmembrane region" description="Helical" evidence="2">
    <location>
        <begin position="191"/>
        <end position="213"/>
    </location>
</feature>
<reference evidence="3" key="1">
    <citation type="submission" date="2021-10" db="EMBL/GenBank/DDBJ databases">
        <title>Streptomonospora sp. nov., isolated from mangrove soil.</title>
        <authorList>
            <person name="Chen X."/>
            <person name="Ge X."/>
            <person name="Liu W."/>
        </authorList>
    </citation>
    <scope>NUCLEOTIDE SEQUENCE</scope>
    <source>
        <strain evidence="3">S1-112</strain>
    </source>
</reference>
<evidence type="ECO:0000313" key="3">
    <source>
        <dbReference type="EMBL" id="MDA0566668.1"/>
    </source>
</evidence>
<keyword evidence="2" id="KW-0812">Transmembrane</keyword>
<gene>
    <name evidence="3" type="ORF">LG943_20475</name>
</gene>
<dbReference type="AlphaFoldDB" id="A0A9X3SF81"/>
<feature type="transmembrane region" description="Helical" evidence="2">
    <location>
        <begin position="116"/>
        <end position="142"/>
    </location>
</feature>
<keyword evidence="2" id="KW-0472">Membrane</keyword>
<sequence length="243" mass="25467">MSRRWGPLAACLVAVWLIVPAVLAAARWPRWWDYIAQEMTPMTWVQSVVLVLAAAGALLVAFVLRRTEGGGTGGARTGVWWLLAAGFAVLALDERFALHERVRDGYLAPRGVTVPFLPWVAPGDFLVMGLALVGLALLPAVWRAVRVDTASRNALVAGVLLAVVAVGIDSVDPATWTVAAERVQQSLEEVVELGSGLAFLAAIVLRLTGLLAAHLPSAVPHEPPVAARPAPVPAPPAAGGGGR</sequence>
<evidence type="ECO:0000256" key="1">
    <source>
        <dbReference type="SAM" id="MobiDB-lite"/>
    </source>
</evidence>
<keyword evidence="4" id="KW-1185">Reference proteome</keyword>
<keyword evidence="2" id="KW-1133">Transmembrane helix</keyword>
<feature type="region of interest" description="Disordered" evidence="1">
    <location>
        <begin position="221"/>
        <end position="243"/>
    </location>
</feature>
<feature type="transmembrane region" description="Helical" evidence="2">
    <location>
        <begin position="77"/>
        <end position="96"/>
    </location>
</feature>
<accession>A0A9X3SF81</accession>
<proteinExistence type="predicted"/>
<organism evidence="3 4">
    <name type="scientific">Streptomonospora mangrovi</name>
    <dbReference type="NCBI Taxonomy" id="2883123"/>
    <lineage>
        <taxon>Bacteria</taxon>
        <taxon>Bacillati</taxon>
        <taxon>Actinomycetota</taxon>
        <taxon>Actinomycetes</taxon>
        <taxon>Streptosporangiales</taxon>
        <taxon>Nocardiopsidaceae</taxon>
        <taxon>Streptomonospora</taxon>
    </lineage>
</organism>
<evidence type="ECO:0000313" key="4">
    <source>
        <dbReference type="Proteomes" id="UP001140076"/>
    </source>
</evidence>
<dbReference type="RefSeq" id="WP_270073922.1">
    <property type="nucleotide sequence ID" value="NZ_JAJAQC010000039.1"/>
</dbReference>
<dbReference type="EMBL" id="JAJAQC010000039">
    <property type="protein sequence ID" value="MDA0566668.1"/>
    <property type="molecule type" value="Genomic_DNA"/>
</dbReference>
<feature type="transmembrane region" description="Helical" evidence="2">
    <location>
        <begin position="48"/>
        <end position="65"/>
    </location>
</feature>
<protein>
    <submittedName>
        <fullName evidence="3">Uncharacterized protein</fullName>
    </submittedName>
</protein>
<name>A0A9X3SF81_9ACTN</name>
<evidence type="ECO:0000256" key="2">
    <source>
        <dbReference type="SAM" id="Phobius"/>
    </source>
</evidence>
<dbReference type="Proteomes" id="UP001140076">
    <property type="component" value="Unassembled WGS sequence"/>
</dbReference>
<feature type="transmembrane region" description="Helical" evidence="2">
    <location>
        <begin position="154"/>
        <end position="171"/>
    </location>
</feature>
<comment type="caution">
    <text evidence="3">The sequence shown here is derived from an EMBL/GenBank/DDBJ whole genome shotgun (WGS) entry which is preliminary data.</text>
</comment>